<dbReference type="NCBIfam" id="TIGR00200">
    <property type="entry name" value="cinA_nterm"/>
    <property type="match status" value="1"/>
</dbReference>
<dbReference type="Pfam" id="PF18146">
    <property type="entry name" value="CinA_KH"/>
    <property type="match status" value="1"/>
</dbReference>
<dbReference type="Gene3D" id="3.90.950.20">
    <property type="entry name" value="CinA-like"/>
    <property type="match status" value="1"/>
</dbReference>
<feature type="domain" description="MoaB/Mog" evidence="2">
    <location>
        <begin position="4"/>
        <end position="171"/>
    </location>
</feature>
<dbReference type="InterPro" id="IPR036425">
    <property type="entry name" value="MoaB/Mog-like_dom_sf"/>
</dbReference>
<dbReference type="InterPro" id="IPR036653">
    <property type="entry name" value="CinA-like_C"/>
</dbReference>
<reference evidence="3 4" key="1">
    <citation type="submission" date="2015-08" db="EMBL/GenBank/DDBJ databases">
        <title>The complete genome sequence of Bacillus beveridgei MLTeJB.</title>
        <authorList>
            <person name="Hanson T.E."/>
            <person name="Mesa C."/>
            <person name="Basesman S.M."/>
            <person name="Oremland R.S."/>
        </authorList>
    </citation>
    <scope>NUCLEOTIDE SEQUENCE [LARGE SCALE GENOMIC DNA]</scope>
    <source>
        <strain evidence="3 4">MLTeJB</strain>
    </source>
</reference>
<dbReference type="KEGG" id="bbev:BBEV_1762"/>
<dbReference type="SUPFAM" id="SSF142433">
    <property type="entry name" value="CinA-like"/>
    <property type="match status" value="1"/>
</dbReference>
<sequence length="412" mass="45418">MNAEIIAIGSELLLGQIVNSNAAYLSKELSVLGVNVYYHETVGDNPERLEKILDQAMSRSDLVITTGGLGPTKDDLTKEVLASLTKRNLVYDKETEKNIEAFYIRRNQNMTENNRKQAMVLSDSDIIPNRHGLSCGMVVEHQDCRIMMLPGPPNELKPMFQNEAAPYLRNLLSEHEEIESRVLRFFEIGESRLAEKLDDLIEQQTNPTIAPLASIGEVMLRLTVKGSDKASNNRALENLKAEILERISEFYIGEGEEPLVNKTVSLLKSKELTVSAAESVTGGLFSATLTSVQGVSSVFPGSIVCYSNQVKEMVLSVPRDLILTEGVVSESCARVMAEQTRTLMNTDIGISFTGVAGPESLENHTPGKVFIGISDGTATVVHELDLAGSRENIQDRTVKYGCFYLQKFLLNE</sequence>
<dbReference type="RefSeq" id="WP_069365135.1">
    <property type="nucleotide sequence ID" value="NZ_CP012502.1"/>
</dbReference>
<dbReference type="PANTHER" id="PTHR13939:SF0">
    <property type="entry name" value="NMN AMIDOHYDROLASE-LIKE PROTEIN YFAY"/>
    <property type="match status" value="1"/>
</dbReference>
<dbReference type="Pfam" id="PF00994">
    <property type="entry name" value="MoCF_biosynth"/>
    <property type="match status" value="1"/>
</dbReference>
<dbReference type="HAMAP" id="MF_00226_B">
    <property type="entry name" value="CinA_B"/>
    <property type="match status" value="1"/>
</dbReference>
<dbReference type="InterPro" id="IPR008136">
    <property type="entry name" value="CinA_C"/>
</dbReference>
<dbReference type="CDD" id="cd00885">
    <property type="entry name" value="cinA"/>
    <property type="match status" value="1"/>
</dbReference>
<keyword evidence="4" id="KW-1185">Reference proteome</keyword>
<dbReference type="PANTHER" id="PTHR13939">
    <property type="entry name" value="NICOTINAMIDE-NUCLEOTIDE AMIDOHYDROLASE PNCC"/>
    <property type="match status" value="1"/>
</dbReference>
<dbReference type="InterPro" id="IPR008135">
    <property type="entry name" value="Competence-induced_CinA"/>
</dbReference>
<evidence type="ECO:0000259" key="2">
    <source>
        <dbReference type="SMART" id="SM00852"/>
    </source>
</evidence>
<dbReference type="PATRIC" id="fig|632773.3.peg.1850"/>
<dbReference type="OrthoDB" id="9801454at2"/>
<comment type="similarity">
    <text evidence="1">Belongs to the CinA family.</text>
</comment>
<dbReference type="InterPro" id="IPR050101">
    <property type="entry name" value="CinA"/>
</dbReference>
<name>A0A1D7QVT8_9BACI</name>
<evidence type="ECO:0000313" key="4">
    <source>
        <dbReference type="Proteomes" id="UP000094463"/>
    </source>
</evidence>
<dbReference type="PIRSF" id="PIRSF006728">
    <property type="entry name" value="CinA"/>
    <property type="match status" value="1"/>
</dbReference>
<dbReference type="SUPFAM" id="SSF53218">
    <property type="entry name" value="Molybdenum cofactor biosynthesis proteins"/>
    <property type="match status" value="1"/>
</dbReference>
<dbReference type="Proteomes" id="UP000094463">
    <property type="component" value="Chromosome"/>
</dbReference>
<dbReference type="Gene3D" id="3.30.70.2860">
    <property type="match status" value="1"/>
</dbReference>
<dbReference type="InterPro" id="IPR001453">
    <property type="entry name" value="MoaB/Mog_dom"/>
</dbReference>
<dbReference type="STRING" id="632773.BBEV_1762"/>
<gene>
    <name evidence="1 3" type="primary">cinA</name>
    <name evidence="3" type="ORF">BBEV_1762</name>
</gene>
<dbReference type="EMBL" id="CP012502">
    <property type="protein sequence ID" value="AOM83123.1"/>
    <property type="molecule type" value="Genomic_DNA"/>
</dbReference>
<dbReference type="NCBIfam" id="TIGR00199">
    <property type="entry name" value="PncC_domain"/>
    <property type="match status" value="1"/>
</dbReference>
<evidence type="ECO:0000256" key="1">
    <source>
        <dbReference type="HAMAP-Rule" id="MF_00226"/>
    </source>
</evidence>
<dbReference type="NCBIfam" id="NF001813">
    <property type="entry name" value="PRK00549.1"/>
    <property type="match status" value="1"/>
</dbReference>
<organism evidence="3 4">
    <name type="scientific">Salisediminibacterium beveridgei</name>
    <dbReference type="NCBI Taxonomy" id="632773"/>
    <lineage>
        <taxon>Bacteria</taxon>
        <taxon>Bacillati</taxon>
        <taxon>Bacillota</taxon>
        <taxon>Bacilli</taxon>
        <taxon>Bacillales</taxon>
        <taxon>Bacillaceae</taxon>
        <taxon>Salisediminibacterium</taxon>
    </lineage>
</organism>
<dbReference type="AlphaFoldDB" id="A0A1D7QVT8"/>
<dbReference type="SMART" id="SM00852">
    <property type="entry name" value="MoCF_biosynth"/>
    <property type="match status" value="1"/>
</dbReference>
<dbReference type="Pfam" id="PF02464">
    <property type="entry name" value="CinA"/>
    <property type="match status" value="1"/>
</dbReference>
<dbReference type="Gene3D" id="3.40.980.10">
    <property type="entry name" value="MoaB/Mog-like domain"/>
    <property type="match status" value="1"/>
</dbReference>
<evidence type="ECO:0000313" key="3">
    <source>
        <dbReference type="EMBL" id="AOM83123.1"/>
    </source>
</evidence>
<proteinExistence type="inferred from homology"/>
<protein>
    <recommendedName>
        <fullName evidence="1">Putative competence-damage inducible protein</fullName>
    </recommendedName>
</protein>
<dbReference type="InterPro" id="IPR041424">
    <property type="entry name" value="CinA_KH"/>
</dbReference>
<accession>A0A1D7QVT8</accession>
<dbReference type="NCBIfam" id="TIGR00177">
    <property type="entry name" value="molyb_syn"/>
    <property type="match status" value="1"/>
</dbReference>